<dbReference type="RefSeq" id="WP_380103227.1">
    <property type="nucleotide sequence ID" value="NZ_JBHRZG010000024.1"/>
</dbReference>
<protein>
    <recommendedName>
        <fullName evidence="4">Lipoprotein</fullName>
    </recommendedName>
</protein>
<evidence type="ECO:0000313" key="3">
    <source>
        <dbReference type="Proteomes" id="UP001595803"/>
    </source>
</evidence>
<proteinExistence type="predicted"/>
<dbReference type="EMBL" id="JBHRZG010000024">
    <property type="protein sequence ID" value="MFC3834823.1"/>
    <property type="molecule type" value="Genomic_DNA"/>
</dbReference>
<feature type="chain" id="PRO_5047184989" description="Lipoprotein" evidence="1">
    <location>
        <begin position="26"/>
        <end position="221"/>
    </location>
</feature>
<feature type="signal peptide" evidence="1">
    <location>
        <begin position="1"/>
        <end position="25"/>
    </location>
</feature>
<sequence>MKNLSLSAGAVLVLSLGLVACGNSAPGLPTPDPAGLTNTVSGTISGWTAGTGTIEAQARPTPSDASTYVTLSSAPVAASGQFSLTLPTAQAVAPYLNTFQQTPRSGCTGVFTQSVTTARQFGISTYGLKKADGSVVGYLFQNNPDMGSTLKVGDDYIVRIHADQDFTATGTLACPNNSITLKLNLKKGWNAAVNTVDAVDSAGKSISGTIKTVSTLPASKF</sequence>
<evidence type="ECO:0000256" key="1">
    <source>
        <dbReference type="SAM" id="SignalP"/>
    </source>
</evidence>
<keyword evidence="3" id="KW-1185">Reference proteome</keyword>
<name>A0ABV7ZEL9_9DEIO</name>
<organism evidence="2 3">
    <name type="scientific">Deinococcus rufus</name>
    <dbReference type="NCBI Taxonomy" id="2136097"/>
    <lineage>
        <taxon>Bacteria</taxon>
        <taxon>Thermotogati</taxon>
        <taxon>Deinococcota</taxon>
        <taxon>Deinococci</taxon>
        <taxon>Deinococcales</taxon>
        <taxon>Deinococcaceae</taxon>
        <taxon>Deinococcus</taxon>
    </lineage>
</organism>
<reference evidence="3" key="1">
    <citation type="journal article" date="2019" name="Int. J. Syst. Evol. Microbiol.">
        <title>The Global Catalogue of Microorganisms (GCM) 10K type strain sequencing project: providing services to taxonomists for standard genome sequencing and annotation.</title>
        <authorList>
            <consortium name="The Broad Institute Genomics Platform"/>
            <consortium name="The Broad Institute Genome Sequencing Center for Infectious Disease"/>
            <person name="Wu L."/>
            <person name="Ma J."/>
        </authorList>
    </citation>
    <scope>NUCLEOTIDE SEQUENCE [LARGE SCALE GENOMIC DNA]</scope>
    <source>
        <strain evidence="3">CCTCC AB 2017081</strain>
    </source>
</reference>
<dbReference type="PROSITE" id="PS51257">
    <property type="entry name" value="PROKAR_LIPOPROTEIN"/>
    <property type="match status" value="1"/>
</dbReference>
<keyword evidence="1" id="KW-0732">Signal</keyword>
<dbReference type="Proteomes" id="UP001595803">
    <property type="component" value="Unassembled WGS sequence"/>
</dbReference>
<evidence type="ECO:0008006" key="4">
    <source>
        <dbReference type="Google" id="ProtNLM"/>
    </source>
</evidence>
<comment type="caution">
    <text evidence="2">The sequence shown here is derived from an EMBL/GenBank/DDBJ whole genome shotgun (WGS) entry which is preliminary data.</text>
</comment>
<accession>A0ABV7ZEL9</accession>
<gene>
    <name evidence="2" type="ORF">ACFOSB_18345</name>
</gene>
<evidence type="ECO:0000313" key="2">
    <source>
        <dbReference type="EMBL" id="MFC3834823.1"/>
    </source>
</evidence>